<proteinExistence type="predicted"/>
<evidence type="ECO:0000313" key="8">
    <source>
        <dbReference type="EMBL" id="KAF2004075.1"/>
    </source>
</evidence>
<dbReference type="OrthoDB" id="5424793at2759"/>
<dbReference type="PANTHER" id="PTHR31845">
    <property type="entry name" value="FINGER DOMAIN PROTEIN, PUTATIVE-RELATED"/>
    <property type="match status" value="1"/>
</dbReference>
<reference evidence="8" key="1">
    <citation type="journal article" date="2020" name="Stud. Mycol.">
        <title>101 Dothideomycetes genomes: a test case for predicting lifestyles and emergence of pathogens.</title>
        <authorList>
            <person name="Haridas S."/>
            <person name="Albert R."/>
            <person name="Binder M."/>
            <person name="Bloem J."/>
            <person name="Labutti K."/>
            <person name="Salamov A."/>
            <person name="Andreopoulos B."/>
            <person name="Baker S."/>
            <person name="Barry K."/>
            <person name="Bills G."/>
            <person name="Bluhm B."/>
            <person name="Cannon C."/>
            <person name="Castanera R."/>
            <person name="Culley D."/>
            <person name="Daum C."/>
            <person name="Ezra D."/>
            <person name="Gonzalez J."/>
            <person name="Henrissat B."/>
            <person name="Kuo A."/>
            <person name="Liang C."/>
            <person name="Lipzen A."/>
            <person name="Lutzoni F."/>
            <person name="Magnuson J."/>
            <person name="Mondo S."/>
            <person name="Nolan M."/>
            <person name="Ohm R."/>
            <person name="Pangilinan J."/>
            <person name="Park H.-J."/>
            <person name="Ramirez L."/>
            <person name="Alfaro M."/>
            <person name="Sun H."/>
            <person name="Tritt A."/>
            <person name="Yoshinaga Y."/>
            <person name="Zwiers L.-H."/>
            <person name="Turgeon B."/>
            <person name="Goodwin S."/>
            <person name="Spatafora J."/>
            <person name="Crous P."/>
            <person name="Grigoriev I."/>
        </authorList>
    </citation>
    <scope>NUCLEOTIDE SEQUENCE</scope>
    <source>
        <strain evidence="8">CBS 123094</strain>
    </source>
</reference>
<dbReference type="InterPro" id="IPR051089">
    <property type="entry name" value="prtT"/>
</dbReference>
<evidence type="ECO:0000259" key="7">
    <source>
        <dbReference type="Pfam" id="PF04082"/>
    </source>
</evidence>
<organism evidence="8 9">
    <name type="scientific">Amniculicola lignicola CBS 123094</name>
    <dbReference type="NCBI Taxonomy" id="1392246"/>
    <lineage>
        <taxon>Eukaryota</taxon>
        <taxon>Fungi</taxon>
        <taxon>Dikarya</taxon>
        <taxon>Ascomycota</taxon>
        <taxon>Pezizomycotina</taxon>
        <taxon>Dothideomycetes</taxon>
        <taxon>Pleosporomycetidae</taxon>
        <taxon>Pleosporales</taxon>
        <taxon>Amniculicolaceae</taxon>
        <taxon>Amniculicola</taxon>
    </lineage>
</organism>
<name>A0A6A5WYC2_9PLEO</name>
<feature type="domain" description="Xylanolytic transcriptional activator regulatory" evidence="7">
    <location>
        <begin position="77"/>
        <end position="236"/>
    </location>
</feature>
<gene>
    <name evidence="8" type="ORF">P154DRAFT_427608</name>
</gene>
<dbReference type="GO" id="GO:0006351">
    <property type="term" value="P:DNA-templated transcription"/>
    <property type="evidence" value="ECO:0007669"/>
    <property type="project" value="InterPro"/>
</dbReference>
<dbReference type="AlphaFoldDB" id="A0A6A5WYC2"/>
<dbReference type="EMBL" id="ML977569">
    <property type="protein sequence ID" value="KAF2004075.1"/>
    <property type="molecule type" value="Genomic_DNA"/>
</dbReference>
<keyword evidence="5" id="KW-0539">Nucleus</keyword>
<dbReference type="Pfam" id="PF04082">
    <property type="entry name" value="Fungal_trans"/>
    <property type="match status" value="1"/>
</dbReference>
<evidence type="ECO:0000256" key="1">
    <source>
        <dbReference type="ARBA" id="ARBA00004123"/>
    </source>
</evidence>
<evidence type="ECO:0000256" key="4">
    <source>
        <dbReference type="ARBA" id="ARBA00023163"/>
    </source>
</evidence>
<evidence type="ECO:0000313" key="9">
    <source>
        <dbReference type="Proteomes" id="UP000799779"/>
    </source>
</evidence>
<feature type="region of interest" description="Disordered" evidence="6">
    <location>
        <begin position="467"/>
        <end position="487"/>
    </location>
</feature>
<dbReference type="GO" id="GO:0005634">
    <property type="term" value="C:nucleus"/>
    <property type="evidence" value="ECO:0007669"/>
    <property type="project" value="UniProtKB-SubCell"/>
</dbReference>
<keyword evidence="9" id="KW-1185">Reference proteome</keyword>
<dbReference type="InterPro" id="IPR007219">
    <property type="entry name" value="XnlR_reg_dom"/>
</dbReference>
<keyword evidence="4" id="KW-0804">Transcription</keyword>
<sequence length="557" mass="64226">MSLDVDPDHPDPEHDNFLEKLRTIHNFGEDVHKSQPPKHRSTQRSEPVVRSDILDDLLASGEAERLLAEYRAMSDSLPFVPIPTLTAQELNETKPMLFLAVMTVGSWKEHQQQMSLDELYRRELANRTIIKPKRTLSLIQSLVVYLSWYHFVFSHKTQQIFSLIHLTIGFALDLNLHQKTRRLPLDIPGYRKPSPPASEVQRERQRTFLGCYYLSSSISCSFHKPNLLKYNDYLAECTRTLRTDHEYPSDEVISSLVNLRRLDDQVQDTFHTEDTIDLPITDSRINMNLRFMEAQLEEWKRDNTGYQHHRALNMSCSVAEMQLNSIALRPIPELSQQGLSSSLQLNSLLSALEAGKRFLDTLLSIPVTDYYLISFSEWMRIPYVIIAVSRLCIPCDAHASAQWDVKAAQDRVRLDLYLESLCYRMQALSTFDKVKQPHPDFWSAMKMIMDLTKDWYCRKIFKQSESSHNLPTPETMSSYRPETGTNSFQTPSAEGYSIANHFESLNTRGASENGEGSGRDPFAFMRSMDFDMDQFLEMNIWGHESYEDMGFGGGMGF</sequence>
<keyword evidence="3" id="KW-0238">DNA-binding</keyword>
<dbReference type="GO" id="GO:0008270">
    <property type="term" value="F:zinc ion binding"/>
    <property type="evidence" value="ECO:0007669"/>
    <property type="project" value="InterPro"/>
</dbReference>
<accession>A0A6A5WYC2</accession>
<dbReference type="CDD" id="cd12148">
    <property type="entry name" value="fungal_TF_MHR"/>
    <property type="match status" value="1"/>
</dbReference>
<feature type="region of interest" description="Disordered" evidence="6">
    <location>
        <begin position="26"/>
        <end position="46"/>
    </location>
</feature>
<protein>
    <recommendedName>
        <fullName evidence="7">Xylanolytic transcriptional activator regulatory domain-containing protein</fullName>
    </recommendedName>
</protein>
<keyword evidence="2" id="KW-0805">Transcription regulation</keyword>
<dbReference type="Proteomes" id="UP000799779">
    <property type="component" value="Unassembled WGS sequence"/>
</dbReference>
<evidence type="ECO:0000256" key="3">
    <source>
        <dbReference type="ARBA" id="ARBA00023125"/>
    </source>
</evidence>
<evidence type="ECO:0000256" key="5">
    <source>
        <dbReference type="ARBA" id="ARBA00023242"/>
    </source>
</evidence>
<dbReference type="PANTHER" id="PTHR31845:SF10">
    <property type="entry name" value="ZN(II)2CYS6 TRANSCRIPTION FACTOR (EUROFUNG)"/>
    <property type="match status" value="1"/>
</dbReference>
<comment type="subcellular location">
    <subcellularLocation>
        <location evidence="1">Nucleus</location>
    </subcellularLocation>
</comment>
<dbReference type="GO" id="GO:0000976">
    <property type="term" value="F:transcription cis-regulatory region binding"/>
    <property type="evidence" value="ECO:0007669"/>
    <property type="project" value="TreeGrafter"/>
</dbReference>
<evidence type="ECO:0000256" key="2">
    <source>
        <dbReference type="ARBA" id="ARBA00023015"/>
    </source>
</evidence>
<dbReference type="GO" id="GO:0000981">
    <property type="term" value="F:DNA-binding transcription factor activity, RNA polymerase II-specific"/>
    <property type="evidence" value="ECO:0007669"/>
    <property type="project" value="TreeGrafter"/>
</dbReference>
<evidence type="ECO:0000256" key="6">
    <source>
        <dbReference type="SAM" id="MobiDB-lite"/>
    </source>
</evidence>